<evidence type="ECO:0000256" key="1">
    <source>
        <dbReference type="ARBA" id="ARBA00022448"/>
    </source>
</evidence>
<dbReference type="AlphaFoldDB" id="Q75B87"/>
<dbReference type="GO" id="GO:0006904">
    <property type="term" value="P:vesicle docking involved in exocytosis"/>
    <property type="evidence" value="ECO:0007669"/>
    <property type="project" value="InterPro"/>
</dbReference>
<reference evidence="9" key="2">
    <citation type="journal article" date="2013" name="G3 (Bethesda)">
        <title>Genomes of Ashbya fungi isolated from insects reveal four mating-type loci, numerous translocations, lack of transposons, and distinct gene duplications.</title>
        <authorList>
            <person name="Dietrich F.S."/>
            <person name="Voegeli S."/>
            <person name="Kuo S."/>
            <person name="Philippsen P."/>
        </authorList>
    </citation>
    <scope>GENOME REANNOTATION</scope>
    <source>
        <strain evidence="9">ATCC 10895 / CBS 109.51 / FGSC 9923 / NRRL Y-1056</strain>
    </source>
</reference>
<dbReference type="OMA" id="HMEVRCR"/>
<dbReference type="GO" id="GO:0048313">
    <property type="term" value="P:Golgi inheritance"/>
    <property type="evidence" value="ECO:0007669"/>
    <property type="project" value="EnsemblFungi"/>
</dbReference>
<dbReference type="GO" id="GO:0090522">
    <property type="term" value="P:vesicle tethering involved in exocytosis"/>
    <property type="evidence" value="ECO:0007669"/>
    <property type="project" value="UniProtKB-UniRule"/>
</dbReference>
<dbReference type="STRING" id="284811.Q75B87"/>
<evidence type="ECO:0000313" key="9">
    <source>
        <dbReference type="Proteomes" id="UP000000591"/>
    </source>
</evidence>
<dbReference type="EMBL" id="AE016817">
    <property type="protein sequence ID" value="AAS51603.2"/>
    <property type="molecule type" value="Genomic_DNA"/>
</dbReference>
<feature type="compositionally biased region" description="Basic residues" evidence="5">
    <location>
        <begin position="1"/>
        <end position="12"/>
    </location>
</feature>
<dbReference type="PANTHER" id="PTHR14146">
    <property type="entry name" value="EXOCYST COMPLEX COMPONENT 4"/>
    <property type="match status" value="1"/>
</dbReference>
<comment type="similarity">
    <text evidence="4">Belongs to the SEC8 family.</text>
</comment>
<dbReference type="InParanoid" id="Q75B87"/>
<dbReference type="GO" id="GO:0006887">
    <property type="term" value="P:exocytosis"/>
    <property type="evidence" value="ECO:0000318"/>
    <property type="project" value="GO_Central"/>
</dbReference>
<dbReference type="Proteomes" id="UP000000591">
    <property type="component" value="Chromosome IV"/>
</dbReference>
<gene>
    <name evidence="8" type="ORF">AGOS_ADL317C</name>
</gene>
<dbReference type="GO" id="GO:0006612">
    <property type="term" value="P:protein targeting to membrane"/>
    <property type="evidence" value="ECO:0007669"/>
    <property type="project" value="UniProtKB-UniRule"/>
</dbReference>
<evidence type="ECO:0000313" key="8">
    <source>
        <dbReference type="EMBL" id="AAS51603.2"/>
    </source>
</evidence>
<keyword evidence="2 4" id="KW-0268">Exocytosis</keyword>
<dbReference type="eggNOG" id="KOG3691">
    <property type="taxonomic scope" value="Eukaryota"/>
</dbReference>
<dbReference type="GeneID" id="4619914"/>
<dbReference type="GO" id="GO:0048309">
    <property type="term" value="P:endoplasmic reticulum inheritance"/>
    <property type="evidence" value="ECO:0007669"/>
    <property type="project" value="EnsemblFungi"/>
</dbReference>
<dbReference type="FunCoup" id="Q75B87">
    <property type="interactions" value="306"/>
</dbReference>
<evidence type="ECO:0000256" key="4">
    <source>
        <dbReference type="RuleBase" id="RU367079"/>
    </source>
</evidence>
<dbReference type="Pfam" id="PF04048">
    <property type="entry name" value="Sec8_N"/>
    <property type="match status" value="1"/>
</dbReference>
<dbReference type="GO" id="GO:0000131">
    <property type="term" value="C:incipient cellular bud site"/>
    <property type="evidence" value="ECO:0007669"/>
    <property type="project" value="EnsemblFungi"/>
</dbReference>
<dbReference type="InterPro" id="IPR039682">
    <property type="entry name" value="Sec8/EXOC4"/>
</dbReference>
<dbReference type="RefSeq" id="NP_983779.2">
    <property type="nucleotide sequence ID" value="NM_209132.2"/>
</dbReference>
<keyword evidence="3 4" id="KW-0653">Protein transport</keyword>
<dbReference type="GO" id="GO:0005935">
    <property type="term" value="C:cellular bud neck"/>
    <property type="evidence" value="ECO:0007669"/>
    <property type="project" value="EnsemblFungi"/>
</dbReference>
<dbReference type="GO" id="GO:0015031">
    <property type="term" value="P:protein transport"/>
    <property type="evidence" value="ECO:0007669"/>
    <property type="project" value="UniProtKB-KW"/>
</dbReference>
<dbReference type="HOGENOM" id="CLU_004025_2_0_1"/>
<dbReference type="PANTHER" id="PTHR14146:SF0">
    <property type="entry name" value="EXOCYST COMPLEX COMPONENT 4"/>
    <property type="match status" value="1"/>
</dbReference>
<dbReference type="GO" id="GO:0006893">
    <property type="term" value="P:Golgi to plasma membrane transport"/>
    <property type="evidence" value="ECO:0000318"/>
    <property type="project" value="GO_Central"/>
</dbReference>
<feature type="domain" description="Exocyst complex component Sec8 N-terminal" evidence="6">
    <location>
        <begin position="33"/>
        <end position="173"/>
    </location>
</feature>
<evidence type="ECO:0000256" key="5">
    <source>
        <dbReference type="SAM" id="MobiDB-lite"/>
    </source>
</evidence>
<dbReference type="InterPro" id="IPR048630">
    <property type="entry name" value="Sec8_M"/>
</dbReference>
<accession>Q75B87</accession>
<evidence type="ECO:0000256" key="2">
    <source>
        <dbReference type="ARBA" id="ARBA00022483"/>
    </source>
</evidence>
<feature type="domain" description="Exocyst complex component Sec8 middle helical bundle" evidence="7">
    <location>
        <begin position="305"/>
        <end position="539"/>
    </location>
</feature>
<dbReference type="Pfam" id="PF20652">
    <property type="entry name" value="Sec8_C"/>
    <property type="match status" value="1"/>
</dbReference>
<evidence type="ECO:0000259" key="7">
    <source>
        <dbReference type="Pfam" id="PF20652"/>
    </source>
</evidence>
<sequence>MNKLRLSSKRNRSLSTTNSPDVDEHKHYDSLAKLQNDLSRIESSWNKVITKDANPLELALQFLDDTSVGLGHRYGEFHQLKSQIANNLQEAANEHYQTFANSIASYGQTVKYLNDSRGNISQVKGKVEGVMASLTVEDPELDELNNESMKHAKMIETLNAIEHVLLIPGRVEKFISERQFSSALESLVQGFTLAQNHHLWQISALSRTKQQLEAQENTLFDTALEELVELVYSKQKSVFSDLNFLDHVATEEGFNTLESHLHQVISIDIMEHSSKMNRQLQEFLKRLEARKAEGNSSVQLTVQNETDYDRIFSLLCVLNNMNKLSSALEQVVAKNKEELHLIVTKAVDNVRAKFPNILKMVDAIKDRSNFGISDSNFLSIVLRKLFWEIFTKFLMAAQGHRVIYEIRESMHTSSNSKYPAQKVWDEILAEIGNLLKSYTSDPTIYTSTHSRHRRSSAATSHLPQKKNLFNLQNNLVDSNATRNHANALKSLLQDMFPGFTSNSNLDLDEIYLEDDRFEEEDTLIPLSVFNMKVILESFLVFVEGTKNVIPAQFAEETVSSLVFFQEYMNNVFLPRLDRTINYFYEQQVEPNNPFALETINDSSVILKTAIDFRNLFIRLLYVMNTSYNYREGISDILLSLLHRFYTYYYNLFQNLLTSANSRFTKKLVATWLSDEELISITENILCDDDTYVPQETTALLKYCPDYDKKSGVVSKNDFFSSSTIDTITYFLGTLTWLREWLPQLKQEVNEDDYTVDVNNIDKLRSNWSFFEMVDLEKMDKMGSLKFLLTGRSLEKFNSIVKGFLELEYKLLSCLRYDVRAKCIYNITEMLHTSKWNPDATSIELNPYITALTSEIGLLENKLSQRSNDQQRQVVFVGLSYLINIGFLACSHSIRVLNTNGVKKIIRNVNVLQQTCRNISSTPEKEDMSLTLNYFAMCSMNENTVVEYYNEGKLSQYTLEEVKNILRLQFSEELYRKLRHKSGTRVVSISSNKRYEDAVNRLVTPT</sequence>
<name>Q75B87_EREGS</name>
<proteinExistence type="inferred from homology"/>
<reference evidence="8 9" key="1">
    <citation type="journal article" date="2004" name="Science">
        <title>The Ashbya gossypii genome as a tool for mapping the ancient Saccharomyces cerevisiae genome.</title>
        <authorList>
            <person name="Dietrich F.S."/>
            <person name="Voegeli S."/>
            <person name="Brachat S."/>
            <person name="Lerch A."/>
            <person name="Gates K."/>
            <person name="Steiner S."/>
            <person name="Mohr C."/>
            <person name="Pohlmann R."/>
            <person name="Luedi P."/>
            <person name="Choi S."/>
            <person name="Wing R.A."/>
            <person name="Flavier A."/>
            <person name="Gaffney T.D."/>
            <person name="Philippsen P."/>
        </authorList>
    </citation>
    <scope>NUCLEOTIDE SEQUENCE [LARGE SCALE GENOMIC DNA]</scope>
    <source>
        <strain evidence="9">ATCC 10895 / CBS 109.51 / FGSC 9923 / NRRL Y-1056</strain>
    </source>
</reference>
<dbReference type="GO" id="GO:0005934">
    <property type="term" value="C:cellular bud tip"/>
    <property type="evidence" value="ECO:0007669"/>
    <property type="project" value="EnsemblFungi"/>
</dbReference>
<dbReference type="OrthoDB" id="272977at2759"/>
<evidence type="ECO:0000256" key="3">
    <source>
        <dbReference type="ARBA" id="ARBA00022927"/>
    </source>
</evidence>
<dbReference type="GO" id="GO:0000145">
    <property type="term" value="C:exocyst"/>
    <property type="evidence" value="ECO:0000318"/>
    <property type="project" value="GO_Central"/>
</dbReference>
<evidence type="ECO:0000259" key="6">
    <source>
        <dbReference type="Pfam" id="PF04048"/>
    </source>
</evidence>
<feature type="region of interest" description="Disordered" evidence="5">
    <location>
        <begin position="1"/>
        <end position="26"/>
    </location>
</feature>
<keyword evidence="1 4" id="KW-0813">Transport</keyword>
<dbReference type="KEGG" id="ago:AGOS_ADL317C"/>
<organism evidence="8 9">
    <name type="scientific">Eremothecium gossypii (strain ATCC 10895 / CBS 109.51 / FGSC 9923 / NRRL Y-1056)</name>
    <name type="common">Yeast</name>
    <name type="synonym">Ashbya gossypii</name>
    <dbReference type="NCBI Taxonomy" id="284811"/>
    <lineage>
        <taxon>Eukaryota</taxon>
        <taxon>Fungi</taxon>
        <taxon>Dikarya</taxon>
        <taxon>Ascomycota</taxon>
        <taxon>Saccharomycotina</taxon>
        <taxon>Saccharomycetes</taxon>
        <taxon>Saccharomycetales</taxon>
        <taxon>Saccharomycetaceae</taxon>
        <taxon>Eremothecium</taxon>
    </lineage>
</organism>
<keyword evidence="9" id="KW-1185">Reference proteome</keyword>
<protein>
    <recommendedName>
        <fullName evidence="4">Exocyst complex component Sec8</fullName>
    </recommendedName>
</protein>
<dbReference type="InterPro" id="IPR007191">
    <property type="entry name" value="Sec8_exocyst_N"/>
</dbReference>
<comment type="function">
    <text evidence="4">Component of the exocyst complex involved in the docking of exocytic vesicles with fusion sites on the plasma membrane.</text>
</comment>